<feature type="region of interest" description="Disordered" evidence="7">
    <location>
        <begin position="128"/>
        <end position="155"/>
    </location>
</feature>
<organism evidence="9 10">
    <name type="scientific">Silurus meridionalis</name>
    <name type="common">Southern catfish</name>
    <name type="synonym">Silurus soldatovi meridionalis</name>
    <dbReference type="NCBI Taxonomy" id="175797"/>
    <lineage>
        <taxon>Eukaryota</taxon>
        <taxon>Metazoa</taxon>
        <taxon>Chordata</taxon>
        <taxon>Craniata</taxon>
        <taxon>Vertebrata</taxon>
        <taxon>Euteleostomi</taxon>
        <taxon>Actinopterygii</taxon>
        <taxon>Neopterygii</taxon>
        <taxon>Teleostei</taxon>
        <taxon>Ostariophysi</taxon>
        <taxon>Siluriformes</taxon>
        <taxon>Siluridae</taxon>
        <taxon>Silurus</taxon>
    </lineage>
</organism>
<dbReference type="AlphaFoldDB" id="A0A8T0A6W5"/>
<comment type="subcellular location">
    <subcellularLocation>
        <location evidence="1 5 6">Nucleus</location>
    </subcellularLocation>
</comment>
<dbReference type="InterPro" id="IPR009057">
    <property type="entry name" value="Homeodomain-like_sf"/>
</dbReference>
<evidence type="ECO:0000256" key="1">
    <source>
        <dbReference type="ARBA" id="ARBA00004123"/>
    </source>
</evidence>
<proteinExistence type="predicted"/>
<evidence type="ECO:0000256" key="3">
    <source>
        <dbReference type="ARBA" id="ARBA00023155"/>
    </source>
</evidence>
<dbReference type="PROSITE" id="PS00027">
    <property type="entry name" value="HOMEOBOX_1"/>
    <property type="match status" value="1"/>
</dbReference>
<dbReference type="Gene3D" id="1.10.10.60">
    <property type="entry name" value="Homeodomain-like"/>
    <property type="match status" value="1"/>
</dbReference>
<dbReference type="InterPro" id="IPR001356">
    <property type="entry name" value="HD"/>
</dbReference>
<dbReference type="Pfam" id="PF00046">
    <property type="entry name" value="Homeodomain"/>
    <property type="match status" value="1"/>
</dbReference>
<reference evidence="9" key="1">
    <citation type="submission" date="2020-08" db="EMBL/GenBank/DDBJ databases">
        <title>Chromosome-level assembly of Southern catfish (Silurus meridionalis) provides insights into visual adaptation to the nocturnal and benthic lifestyles.</title>
        <authorList>
            <person name="Zhang Y."/>
            <person name="Wang D."/>
            <person name="Peng Z."/>
        </authorList>
    </citation>
    <scope>NUCLEOTIDE SEQUENCE</scope>
    <source>
        <strain evidence="9">SWU-2019-XX</strain>
        <tissue evidence="9">Muscle</tissue>
    </source>
</reference>
<evidence type="ECO:0000256" key="2">
    <source>
        <dbReference type="ARBA" id="ARBA00023125"/>
    </source>
</evidence>
<dbReference type="SMART" id="SM00389">
    <property type="entry name" value="HOX"/>
    <property type="match status" value="1"/>
</dbReference>
<dbReference type="Proteomes" id="UP000606274">
    <property type="component" value="Unassembled WGS sequence"/>
</dbReference>
<feature type="compositionally biased region" description="Basic and acidic residues" evidence="7">
    <location>
        <begin position="139"/>
        <end position="150"/>
    </location>
</feature>
<evidence type="ECO:0000256" key="4">
    <source>
        <dbReference type="ARBA" id="ARBA00023242"/>
    </source>
</evidence>
<keyword evidence="2 5" id="KW-0238">DNA-binding</keyword>
<sequence length="186" mass="21200">MEFSCLDSAACEPQYLMGMASHVPDFSSSSHPFGVQVNFIQSRTFPVLPRPCILRDQPNSFCQIGAERPKSRRMRTTFTHVQLLELERVFAEAQYPDICTREELAHRINLTEARVQVWFQNRRAKARRQDRAAGVTRAPPKEEKKLERPKSHAASSVKFGEFCSNTEATCSPVAKSSGWHVERFSL</sequence>
<dbReference type="GO" id="GO:0000981">
    <property type="term" value="F:DNA-binding transcription factor activity, RNA polymerase II-specific"/>
    <property type="evidence" value="ECO:0007669"/>
    <property type="project" value="InterPro"/>
</dbReference>
<dbReference type="CDD" id="cd00086">
    <property type="entry name" value="homeodomain"/>
    <property type="match status" value="1"/>
</dbReference>
<protein>
    <recommendedName>
        <fullName evidence="8">Homeobox domain-containing protein</fullName>
    </recommendedName>
</protein>
<dbReference type="OrthoDB" id="6159439at2759"/>
<keyword evidence="3 5" id="KW-0371">Homeobox</keyword>
<dbReference type="FunFam" id="1.10.10.60:FF:000679">
    <property type="entry name" value="Homeobox protein aristaless"/>
    <property type="match status" value="1"/>
</dbReference>
<dbReference type="GO" id="GO:0000977">
    <property type="term" value="F:RNA polymerase II transcription regulatory region sequence-specific DNA binding"/>
    <property type="evidence" value="ECO:0007669"/>
    <property type="project" value="TreeGrafter"/>
</dbReference>
<comment type="caution">
    <text evidence="9">The sequence shown here is derived from an EMBL/GenBank/DDBJ whole genome shotgun (WGS) entry which is preliminary data.</text>
</comment>
<dbReference type="PANTHER" id="PTHR24329:SF543">
    <property type="entry name" value="FI01017P-RELATED"/>
    <property type="match status" value="1"/>
</dbReference>
<dbReference type="InterPro" id="IPR017970">
    <property type="entry name" value="Homeobox_CS"/>
</dbReference>
<evidence type="ECO:0000256" key="5">
    <source>
        <dbReference type="PROSITE-ProRule" id="PRU00108"/>
    </source>
</evidence>
<evidence type="ECO:0000256" key="6">
    <source>
        <dbReference type="RuleBase" id="RU000682"/>
    </source>
</evidence>
<dbReference type="PROSITE" id="PS50071">
    <property type="entry name" value="HOMEOBOX_2"/>
    <property type="match status" value="1"/>
</dbReference>
<dbReference type="SUPFAM" id="SSF46689">
    <property type="entry name" value="Homeodomain-like"/>
    <property type="match status" value="1"/>
</dbReference>
<evidence type="ECO:0000313" key="9">
    <source>
        <dbReference type="EMBL" id="KAF7686786.1"/>
    </source>
</evidence>
<keyword evidence="10" id="KW-1185">Reference proteome</keyword>
<evidence type="ECO:0000259" key="8">
    <source>
        <dbReference type="PROSITE" id="PS50071"/>
    </source>
</evidence>
<dbReference type="EMBL" id="JABFDY010000028">
    <property type="protein sequence ID" value="KAF7686786.1"/>
    <property type="molecule type" value="Genomic_DNA"/>
</dbReference>
<feature type="DNA-binding region" description="Homeobox" evidence="5">
    <location>
        <begin position="71"/>
        <end position="130"/>
    </location>
</feature>
<accession>A0A8T0A6W5</accession>
<keyword evidence="4 5" id="KW-0539">Nucleus</keyword>
<gene>
    <name evidence="9" type="ORF">HF521_015179</name>
</gene>
<evidence type="ECO:0000256" key="7">
    <source>
        <dbReference type="SAM" id="MobiDB-lite"/>
    </source>
</evidence>
<dbReference type="GO" id="GO:0005634">
    <property type="term" value="C:nucleus"/>
    <property type="evidence" value="ECO:0007669"/>
    <property type="project" value="UniProtKB-SubCell"/>
</dbReference>
<dbReference type="PANTHER" id="PTHR24329">
    <property type="entry name" value="HOMEOBOX PROTEIN ARISTALESS"/>
    <property type="match status" value="1"/>
</dbReference>
<evidence type="ECO:0000313" key="10">
    <source>
        <dbReference type="Proteomes" id="UP000606274"/>
    </source>
</evidence>
<feature type="domain" description="Homeobox" evidence="8">
    <location>
        <begin position="69"/>
        <end position="129"/>
    </location>
</feature>
<name>A0A8T0A6W5_SILME</name>
<dbReference type="InterPro" id="IPR050649">
    <property type="entry name" value="Paired_Homeobox_TFs"/>
</dbReference>